<reference evidence="3 4" key="1">
    <citation type="submission" date="2017-10" db="EMBL/GenBank/DDBJ databases">
        <title>Comparative genomics in systemic dimorphic fungi from Ajellomycetaceae.</title>
        <authorList>
            <person name="Munoz J.F."/>
            <person name="Mcewen J.G."/>
            <person name="Clay O.K."/>
            <person name="Cuomo C.A."/>
        </authorList>
    </citation>
    <scope>NUCLEOTIDE SEQUENCE [LARGE SCALE GENOMIC DNA]</scope>
    <source>
        <strain evidence="3 4">UAMH7299</strain>
    </source>
</reference>
<protein>
    <submittedName>
        <fullName evidence="3">Uncharacterized protein</fullName>
    </submittedName>
</protein>
<evidence type="ECO:0000313" key="4">
    <source>
        <dbReference type="Proteomes" id="UP000224634"/>
    </source>
</evidence>
<comment type="caution">
    <text evidence="3">The sequence shown here is derived from an EMBL/GenBank/DDBJ whole genome shotgun (WGS) entry which is preliminary data.</text>
</comment>
<keyword evidence="4" id="KW-1185">Reference proteome</keyword>
<sequence>MADRNPNTNEWDDLLGFNEHDYDWTLSTEQAASLFLNENPAGVDATAMVPCPPLVPMPDSRELASRGELLDEIQRLEHKIEQLNKDIARLSTCLKELQPWTEKITSAVEQLVTERNEVDRNADGPVGRRYSQAERDGFGAGENHG</sequence>
<evidence type="ECO:0000256" key="1">
    <source>
        <dbReference type="SAM" id="Coils"/>
    </source>
</evidence>
<gene>
    <name evidence="3" type="ORF">AJ80_09686</name>
</gene>
<dbReference type="AlphaFoldDB" id="A0A2B7WLY9"/>
<feature type="coiled-coil region" evidence="1">
    <location>
        <begin position="66"/>
        <end position="93"/>
    </location>
</feature>
<name>A0A2B7WLY9_POLH7</name>
<evidence type="ECO:0000313" key="3">
    <source>
        <dbReference type="EMBL" id="PGG97517.1"/>
    </source>
</evidence>
<feature type="region of interest" description="Disordered" evidence="2">
    <location>
        <begin position="115"/>
        <end position="145"/>
    </location>
</feature>
<accession>A0A2B7WLY9</accession>
<evidence type="ECO:0000256" key="2">
    <source>
        <dbReference type="SAM" id="MobiDB-lite"/>
    </source>
</evidence>
<feature type="compositionally biased region" description="Basic and acidic residues" evidence="2">
    <location>
        <begin position="131"/>
        <end position="145"/>
    </location>
</feature>
<dbReference type="SUPFAM" id="SSF161270">
    <property type="entry name" value="PspA lactotransferrin-binding region"/>
    <property type="match status" value="1"/>
</dbReference>
<organism evidence="3 4">
    <name type="scientific">Polytolypa hystricis (strain UAMH7299)</name>
    <dbReference type="NCBI Taxonomy" id="1447883"/>
    <lineage>
        <taxon>Eukaryota</taxon>
        <taxon>Fungi</taxon>
        <taxon>Dikarya</taxon>
        <taxon>Ascomycota</taxon>
        <taxon>Pezizomycotina</taxon>
        <taxon>Eurotiomycetes</taxon>
        <taxon>Eurotiomycetidae</taxon>
        <taxon>Onygenales</taxon>
        <taxon>Onygenales incertae sedis</taxon>
        <taxon>Polytolypa</taxon>
    </lineage>
</organism>
<keyword evidence="1" id="KW-0175">Coiled coil</keyword>
<dbReference type="Proteomes" id="UP000224634">
    <property type="component" value="Unassembled WGS sequence"/>
</dbReference>
<dbReference type="EMBL" id="PDNA01000319">
    <property type="protein sequence ID" value="PGG97517.1"/>
    <property type="molecule type" value="Genomic_DNA"/>
</dbReference>
<proteinExistence type="predicted"/>